<protein>
    <submittedName>
        <fullName evidence="9">BMP family ABC transporter substrate-binding protein</fullName>
    </submittedName>
</protein>
<evidence type="ECO:0000259" key="8">
    <source>
        <dbReference type="Pfam" id="PF02608"/>
    </source>
</evidence>
<comment type="subcellular location">
    <subcellularLocation>
        <location evidence="1">Cell membrane</location>
        <topology evidence="1">Lipid-anchor</topology>
    </subcellularLocation>
</comment>
<keyword evidence="3" id="KW-1003">Cell membrane</keyword>
<comment type="similarity">
    <text evidence="2">Belongs to the BMP lipoprotein family.</text>
</comment>
<organism evidence="9">
    <name type="scientific">Eiseniibacteriota bacterium</name>
    <dbReference type="NCBI Taxonomy" id="2212470"/>
    <lineage>
        <taxon>Bacteria</taxon>
        <taxon>Candidatus Eiseniibacteriota</taxon>
    </lineage>
</organism>
<dbReference type="AlphaFoldDB" id="A0A832I633"/>
<dbReference type="InterPro" id="IPR003760">
    <property type="entry name" value="PnrA-like"/>
</dbReference>
<dbReference type="GO" id="GO:0005886">
    <property type="term" value="C:plasma membrane"/>
    <property type="evidence" value="ECO:0007669"/>
    <property type="project" value="UniProtKB-SubCell"/>
</dbReference>
<dbReference type="InterPro" id="IPR050957">
    <property type="entry name" value="BMP_lipoprotein"/>
</dbReference>
<feature type="chain" id="PRO_5032477054" evidence="7">
    <location>
        <begin position="25"/>
        <end position="344"/>
    </location>
</feature>
<evidence type="ECO:0000256" key="3">
    <source>
        <dbReference type="ARBA" id="ARBA00022475"/>
    </source>
</evidence>
<comment type="caution">
    <text evidence="9">The sequence shown here is derived from an EMBL/GenBank/DDBJ whole genome shotgun (WGS) entry which is preliminary data.</text>
</comment>
<keyword evidence="4 7" id="KW-0732">Signal</keyword>
<feature type="domain" description="ABC transporter substrate-binding protein PnrA-like" evidence="8">
    <location>
        <begin position="44"/>
        <end position="343"/>
    </location>
</feature>
<dbReference type="CDD" id="cd06354">
    <property type="entry name" value="PBP1_PrnA-like"/>
    <property type="match status" value="1"/>
</dbReference>
<dbReference type="Pfam" id="PF02608">
    <property type="entry name" value="Bmp"/>
    <property type="match status" value="1"/>
</dbReference>
<keyword evidence="6" id="KW-0449">Lipoprotein</keyword>
<dbReference type="SUPFAM" id="SSF53822">
    <property type="entry name" value="Periplasmic binding protein-like I"/>
    <property type="match status" value="1"/>
</dbReference>
<evidence type="ECO:0000256" key="4">
    <source>
        <dbReference type="ARBA" id="ARBA00022729"/>
    </source>
</evidence>
<evidence type="ECO:0000256" key="2">
    <source>
        <dbReference type="ARBA" id="ARBA00008610"/>
    </source>
</evidence>
<name>A0A832I633_UNCEI</name>
<feature type="signal peptide" evidence="7">
    <location>
        <begin position="1"/>
        <end position="24"/>
    </location>
</feature>
<dbReference type="PANTHER" id="PTHR34296">
    <property type="entry name" value="TRANSCRIPTIONAL ACTIVATOR PROTEIN MED"/>
    <property type="match status" value="1"/>
</dbReference>
<dbReference type="PROSITE" id="PS51257">
    <property type="entry name" value="PROKAR_LIPOPROTEIN"/>
    <property type="match status" value="1"/>
</dbReference>
<evidence type="ECO:0000256" key="7">
    <source>
        <dbReference type="SAM" id="SignalP"/>
    </source>
</evidence>
<sequence>MTRPPCRAAALAAAVLGLAALALAGCGGAARDPAGDAGAFRVGLVYDVGGRGDKSFNDAAYAGLERARAELGVAVQDLETGEGADREAQLRQLAAHGARLVFGVGFLFSDDIRRLATEFPDVKFACVDYTLQEGDSLPPNLVALKFKEEEGSFLVGALAGLLTRTGTVGFVGGMDIPLIKKFEAGFKAGVAAVNPRARVIVKYAGTTGAAFKDPTKGKELALAGYQQGADIIYHASGSTGLGVFEAAKETGRLAIGVDSDQWDAAPGVVLTSMVKRVETAVFETIREVKEDRWRGGVHVFGLAEGGVDWVYDDRNRHLIPDSVKAVVDSLRAEIVAGRIAVPSR</sequence>
<gene>
    <name evidence="9" type="ORF">ENR23_11640</name>
</gene>
<evidence type="ECO:0000256" key="1">
    <source>
        <dbReference type="ARBA" id="ARBA00004193"/>
    </source>
</evidence>
<accession>A0A832I633</accession>
<dbReference type="InterPro" id="IPR028082">
    <property type="entry name" value="Peripla_BP_I"/>
</dbReference>
<dbReference type="PANTHER" id="PTHR34296:SF2">
    <property type="entry name" value="ABC TRANSPORTER GUANOSINE-BINDING PROTEIN NUPN"/>
    <property type="match status" value="1"/>
</dbReference>
<evidence type="ECO:0000256" key="6">
    <source>
        <dbReference type="ARBA" id="ARBA00023288"/>
    </source>
</evidence>
<proteinExistence type="inferred from homology"/>
<evidence type="ECO:0000313" key="9">
    <source>
        <dbReference type="EMBL" id="HGZ44050.1"/>
    </source>
</evidence>
<evidence type="ECO:0000256" key="5">
    <source>
        <dbReference type="ARBA" id="ARBA00023136"/>
    </source>
</evidence>
<dbReference type="EMBL" id="DSQF01000022">
    <property type="protein sequence ID" value="HGZ44050.1"/>
    <property type="molecule type" value="Genomic_DNA"/>
</dbReference>
<keyword evidence="5" id="KW-0472">Membrane</keyword>
<dbReference type="Gene3D" id="3.40.50.2300">
    <property type="match status" value="2"/>
</dbReference>
<reference evidence="9" key="1">
    <citation type="journal article" date="2020" name="mSystems">
        <title>Genome- and Community-Level Interaction Insights into Carbon Utilization and Element Cycling Functions of Hydrothermarchaeota in Hydrothermal Sediment.</title>
        <authorList>
            <person name="Zhou Z."/>
            <person name="Liu Y."/>
            <person name="Xu W."/>
            <person name="Pan J."/>
            <person name="Luo Z.H."/>
            <person name="Li M."/>
        </authorList>
    </citation>
    <scope>NUCLEOTIDE SEQUENCE [LARGE SCALE GENOMIC DNA]</scope>
    <source>
        <strain evidence="9">SpSt-381</strain>
    </source>
</reference>